<dbReference type="AlphaFoldDB" id="A0A6B3R303"/>
<accession>A0A6B3R303</accession>
<name>A0A6B3R303_9FLAO</name>
<feature type="region of interest" description="Disordered" evidence="1">
    <location>
        <begin position="25"/>
        <end position="59"/>
    </location>
</feature>
<organism evidence="3 4">
    <name type="scientific">Psychroflexus aurantiacus</name>
    <dbReference type="NCBI Taxonomy" id="2709310"/>
    <lineage>
        <taxon>Bacteria</taxon>
        <taxon>Pseudomonadati</taxon>
        <taxon>Bacteroidota</taxon>
        <taxon>Flavobacteriia</taxon>
        <taxon>Flavobacteriales</taxon>
        <taxon>Flavobacteriaceae</taxon>
        <taxon>Psychroflexus</taxon>
    </lineage>
</organism>
<dbReference type="RefSeq" id="WP_164005450.1">
    <property type="nucleotide sequence ID" value="NZ_JAAIKD010000006.1"/>
</dbReference>
<keyword evidence="4" id="KW-1185">Reference proteome</keyword>
<dbReference type="EMBL" id="JAAIKD010000006">
    <property type="protein sequence ID" value="NEV94742.1"/>
    <property type="molecule type" value="Genomic_DNA"/>
</dbReference>
<evidence type="ECO:0000256" key="1">
    <source>
        <dbReference type="SAM" id="MobiDB-lite"/>
    </source>
</evidence>
<dbReference type="Proteomes" id="UP000478505">
    <property type="component" value="Unassembled WGS sequence"/>
</dbReference>
<keyword evidence="2" id="KW-0732">Signal</keyword>
<evidence type="ECO:0000313" key="4">
    <source>
        <dbReference type="Proteomes" id="UP000478505"/>
    </source>
</evidence>
<sequence length="59" mass="6582">MKKIIGIFTMLCLFFLTGCSPESFSDDQYEGQTPEEIFGTGGENRAYKAENLPPDESDL</sequence>
<feature type="chain" id="PRO_5025369506" evidence="2">
    <location>
        <begin position="26"/>
        <end position="59"/>
    </location>
</feature>
<reference evidence="3 4" key="1">
    <citation type="submission" date="2020-02" db="EMBL/GenBank/DDBJ databases">
        <title>Flavobacteriaceae Psychroflexus bacterium YR1-1, complete genome.</title>
        <authorList>
            <person name="Li Y."/>
            <person name="Wu S."/>
        </authorList>
    </citation>
    <scope>NUCLEOTIDE SEQUENCE [LARGE SCALE GENOMIC DNA]</scope>
    <source>
        <strain evidence="3 4">YR1-1</strain>
    </source>
</reference>
<evidence type="ECO:0000256" key="2">
    <source>
        <dbReference type="SAM" id="SignalP"/>
    </source>
</evidence>
<protein>
    <submittedName>
        <fullName evidence="3">Uncharacterized protein</fullName>
    </submittedName>
</protein>
<feature type="signal peptide" evidence="2">
    <location>
        <begin position="1"/>
        <end position="25"/>
    </location>
</feature>
<proteinExistence type="predicted"/>
<dbReference type="PROSITE" id="PS51257">
    <property type="entry name" value="PROKAR_LIPOPROTEIN"/>
    <property type="match status" value="1"/>
</dbReference>
<evidence type="ECO:0000313" key="3">
    <source>
        <dbReference type="EMBL" id="NEV94742.1"/>
    </source>
</evidence>
<comment type="caution">
    <text evidence="3">The sequence shown here is derived from an EMBL/GenBank/DDBJ whole genome shotgun (WGS) entry which is preliminary data.</text>
</comment>
<gene>
    <name evidence="3" type="ORF">G3567_11365</name>
</gene>